<dbReference type="AlphaFoldDB" id="A0A420Y630"/>
<feature type="region of interest" description="Disordered" evidence="1">
    <location>
        <begin position="106"/>
        <end position="166"/>
    </location>
</feature>
<organism evidence="2 3">
    <name type="scientific">Coniochaeta pulveracea</name>
    <dbReference type="NCBI Taxonomy" id="177199"/>
    <lineage>
        <taxon>Eukaryota</taxon>
        <taxon>Fungi</taxon>
        <taxon>Dikarya</taxon>
        <taxon>Ascomycota</taxon>
        <taxon>Pezizomycotina</taxon>
        <taxon>Sordariomycetes</taxon>
        <taxon>Sordariomycetidae</taxon>
        <taxon>Coniochaetales</taxon>
        <taxon>Coniochaetaceae</taxon>
        <taxon>Coniochaeta</taxon>
    </lineage>
</organism>
<dbReference type="EMBL" id="QVQW01000044">
    <property type="protein sequence ID" value="RKU43344.1"/>
    <property type="molecule type" value="Genomic_DNA"/>
</dbReference>
<evidence type="ECO:0000256" key="1">
    <source>
        <dbReference type="SAM" id="MobiDB-lite"/>
    </source>
</evidence>
<sequence length="166" mass="17628">MKHINDGELAVAASAVQGGIWSLIKAWSPPTTARSVAAWPCLPLGWYVQRPASTWNTRTVRHISNVETPAARQKYEDGTQGGSSTVALTTVDIPAVKLTSSASMEQTSISVDNTAARRRTATTTPSDYPGSAAPIPAKNLTVPRKSPAKETQAINDTFVPSIGDVR</sequence>
<gene>
    <name evidence="2" type="ORF">DL546_005015</name>
</gene>
<accession>A0A420Y630</accession>
<keyword evidence="3" id="KW-1185">Reference proteome</keyword>
<proteinExistence type="predicted"/>
<protein>
    <submittedName>
        <fullName evidence="2">Uncharacterized protein</fullName>
    </submittedName>
</protein>
<evidence type="ECO:0000313" key="2">
    <source>
        <dbReference type="EMBL" id="RKU43344.1"/>
    </source>
</evidence>
<name>A0A420Y630_9PEZI</name>
<evidence type="ECO:0000313" key="3">
    <source>
        <dbReference type="Proteomes" id="UP000275385"/>
    </source>
</evidence>
<dbReference type="Proteomes" id="UP000275385">
    <property type="component" value="Unassembled WGS sequence"/>
</dbReference>
<comment type="caution">
    <text evidence="2">The sequence shown here is derived from an EMBL/GenBank/DDBJ whole genome shotgun (WGS) entry which is preliminary data.</text>
</comment>
<reference evidence="2 3" key="1">
    <citation type="submission" date="2018-08" db="EMBL/GenBank/DDBJ databases">
        <title>Draft genome of the lignicolous fungus Coniochaeta pulveracea.</title>
        <authorList>
            <person name="Borstlap C.J."/>
            <person name="De Witt R.N."/>
            <person name="Botha A."/>
            <person name="Volschenk H."/>
        </authorList>
    </citation>
    <scope>NUCLEOTIDE SEQUENCE [LARGE SCALE GENOMIC DNA]</scope>
    <source>
        <strain evidence="2 3">CAB683</strain>
    </source>
</reference>